<dbReference type="STRING" id="45351.A7SXW2"/>
<dbReference type="InParanoid" id="A7SXW2"/>
<gene>
    <name evidence="5" type="ORF">NEMVEDRAFT_v1g137206</name>
</gene>
<comment type="similarity">
    <text evidence="2">Belongs to the NUP186/NUP192/NUP205 family.</text>
</comment>
<sequence>IWKPYKELLAIVERAVTRKSPECHHDLEVALKKFKPDFIALLKNPAKNPNYRQQIKNAHQEGIIFSGRQEKQKLPEQFIQEALIISDILDLNELASVELLLAGEQQQPNFPGLTRGLVAVLLYHDGRRCLVSALKTLIQAREGITWTLGLTDDLCQLITKFTNELREEGLTATILNQLEQIDLKVELEKLQKGQAIGDEHHKRQLIDFITDQRQLLAECLYGLACQSPLPRNDCLQLLGYLKKCQSLEVDGRLDSVTLMVLMAMLYCLNVDPLDDANELQTFINGSLPLLSDPSFIPDLHRELATSTWLNSGLLATIQFAWSLVLRSCSQWSSLAASAADILEEDEAVLDMAVEGRVFAFLRSSMVQASIFHHEDYFVRRLHSLITGFIVKMPLKVKELRNHGDEAARILLVHLQEGLEPPEDLPTHFEDLLLLIGDVYSKDPSGLELATDYWCVPDPVTTPFSPYARAVSPAYRQRLSSKQVSLNKFVHLAGDLLPLPLFVPYMDMLVGLCTSPQGAHHCFNMLKTTANSTVSWDHFFTAIKQYYMDLRQNVYHLLPAGGEIHRAHSPNCSVSQTELEGLEAVLRVTERVADQDEVARIALCESQVWLPVASLFGLLGCSIPISLKACILNTLAAFAKSPEIAASMWHTLELAQVLQTVEQPGQPAQGTSGIQAELNELESRSEVYPETRAFLKLMAALTDIPVPTALGIGYRVPGFEPYLVFLRDQVLLKFSTRAYKDPTEKWQVACGVLEILFKLLDAYSPQPGDFVDQFMEGRGGERHLVPKPAGFSIMVHMMNDTQMLQMVLSIIDQASTALDMLTATSEGKDELERATLLCLRVVEVTLERQETFMDMLRSVVHGSAVMVTPLQHLLMTVNPATQKADYLLKVTKYLTLSHISPELSLSAIKILCQVGQSQPVQSHLVGILTADKAMSQKILIGFVDHLDIDEPEEQHTRDMLEIGEDEKSYGPTQLRNATRQNILQLLLYSLAFPAPNLAHFLLGFELRRPVSKTNIQLPGVLGAPKTCLHAIVDILNRGVDSHHGPTSIIDAPRFSALAYKLIYCLCANKDTFMPTLRFLRTSHDFLYQHLQHLPFKQVVAMESSTDLVPPLCIANQQSWLLRIAAIELKVTAQSRQRSHTQRLLGLLLNEPSTIGSLNASQMTDIAPRPDDDLSATNISLYQTALYAEPTPNQQPGRRKVLSILDSVDFSQDFPPQLQLNYFDPGVMERVIASCELKSEETGVQYCNIRELNRLLRNEISNAQGPNAAGQKNFLFQEVKDILSNVVQRNMVRESLQAKKDAFESWRQVIEVALATCPGDILLQDVKQAVILETLQDLLMKIAQEDALQELTSPVSGVIMMLMTHLRHCTNRGNMTTPTSTLHTSTQDRSFAVSRGNVPSGPLFAVLRGIIEVVLRSGGGLQRVRANLYTALLYFMQIVQKPDDPKDTGVLEGVLSQPGQSWDLGTLSVLSSYGEPFMEMLCRDACDGHDIGRMLAFSLLNAIVNVDWQKRWLTYFSMKGFLATIVEGLSQEDEALQTMLYPSPGSLKALYVYESKMSLLTCIAQSQEGAQALMHAGLLARLAECSFLDQRPEYEFHSSMNGYGDEDSFVPSVMDRYRQLLLPALQVISTILASLGPQHREASMKVLGVVVSHADVFTSILQDRTPVHTPSSLQELALITGIICNAALSETSVLDEDTILEDEIKLRGPLARIQRLMLALLPKYCSSENWDKVSMVPAASPSSKLSPVAMETAEMLHRICCNVIGYCRTIVSSSGSAKCNIHVVFGPSMADILTRDTHRTRTDSYRAAAAHTHRPPSLGVLVTVIKGCADQMGRAVDVYKQTSLKQQNMAELTGEELRELSQLQATAAPTDKMSTGQRQQLAYKCLTQIVDFKQQEIYTHLYIIESSLFILWRHLDYFYLRCIPSDEENTLLNQGQASTRMRRLQGKLPLLPTPIWNTP</sequence>
<protein>
    <recommendedName>
        <fullName evidence="7">Nuclear pore complex protein Nup205</fullName>
    </recommendedName>
</protein>
<feature type="non-terminal residue" evidence="5">
    <location>
        <position position="1"/>
    </location>
</feature>
<keyword evidence="4" id="KW-0539">Nucleus</keyword>
<reference evidence="5 6" key="1">
    <citation type="journal article" date="2007" name="Science">
        <title>Sea anemone genome reveals ancestral eumetazoan gene repertoire and genomic organization.</title>
        <authorList>
            <person name="Putnam N.H."/>
            <person name="Srivastava M."/>
            <person name="Hellsten U."/>
            <person name="Dirks B."/>
            <person name="Chapman J."/>
            <person name="Salamov A."/>
            <person name="Terry A."/>
            <person name="Shapiro H."/>
            <person name="Lindquist E."/>
            <person name="Kapitonov V.V."/>
            <person name="Jurka J."/>
            <person name="Genikhovich G."/>
            <person name="Grigoriev I.V."/>
            <person name="Lucas S.M."/>
            <person name="Steele R.E."/>
            <person name="Finnerty J.R."/>
            <person name="Technau U."/>
            <person name="Martindale M.Q."/>
            <person name="Rokhsar D.S."/>
        </authorList>
    </citation>
    <scope>NUCLEOTIDE SEQUENCE [LARGE SCALE GENOMIC DNA]</scope>
    <source>
        <strain evidence="6">CH2 X CH6</strain>
    </source>
</reference>
<dbReference type="PhylomeDB" id="A7SXW2"/>
<dbReference type="GO" id="GO:0044611">
    <property type="term" value="C:nuclear pore inner ring"/>
    <property type="evidence" value="ECO:0000318"/>
    <property type="project" value="GO_Central"/>
</dbReference>
<keyword evidence="6" id="KW-1185">Reference proteome</keyword>
<name>A7SXW2_NEMVE</name>
<dbReference type="Proteomes" id="UP000001593">
    <property type="component" value="Unassembled WGS sequence"/>
</dbReference>
<evidence type="ECO:0000313" key="6">
    <source>
        <dbReference type="Proteomes" id="UP000001593"/>
    </source>
</evidence>
<dbReference type="eggNOG" id="KOG1835">
    <property type="taxonomic scope" value="Eukaryota"/>
</dbReference>
<evidence type="ECO:0000256" key="1">
    <source>
        <dbReference type="ARBA" id="ARBA00004123"/>
    </source>
</evidence>
<dbReference type="PANTHER" id="PTHR31344:SF0">
    <property type="entry name" value="NUCLEAR PORE COMPLEX PROTEIN NUP205"/>
    <property type="match status" value="1"/>
</dbReference>
<evidence type="ECO:0000313" key="5">
    <source>
        <dbReference type="EMBL" id="EDO31441.1"/>
    </source>
</evidence>
<dbReference type="Pfam" id="PF11894">
    <property type="entry name" value="Nup192"/>
    <property type="match status" value="1"/>
</dbReference>
<proteinExistence type="inferred from homology"/>
<keyword evidence="3" id="KW-0813">Transport</keyword>
<accession>A7SXW2</accession>
<evidence type="ECO:0000256" key="4">
    <source>
        <dbReference type="ARBA" id="ARBA00023242"/>
    </source>
</evidence>
<dbReference type="HOGENOM" id="CLU_001929_0_0_1"/>
<evidence type="ECO:0000256" key="2">
    <source>
        <dbReference type="ARBA" id="ARBA00005892"/>
    </source>
</evidence>
<dbReference type="PANTHER" id="PTHR31344">
    <property type="entry name" value="NUCLEAR PORE COMPLEX PROTEIN NUP205"/>
    <property type="match status" value="1"/>
</dbReference>
<organism evidence="5 6">
    <name type="scientific">Nematostella vectensis</name>
    <name type="common">Starlet sea anemone</name>
    <dbReference type="NCBI Taxonomy" id="45351"/>
    <lineage>
        <taxon>Eukaryota</taxon>
        <taxon>Metazoa</taxon>
        <taxon>Cnidaria</taxon>
        <taxon>Anthozoa</taxon>
        <taxon>Hexacorallia</taxon>
        <taxon>Actiniaria</taxon>
        <taxon>Edwardsiidae</taxon>
        <taxon>Nematostella</taxon>
    </lineage>
</organism>
<dbReference type="GO" id="GO:0017056">
    <property type="term" value="F:structural constituent of nuclear pore"/>
    <property type="evidence" value="ECO:0000318"/>
    <property type="project" value="GO_Central"/>
</dbReference>
<dbReference type="GO" id="GO:0006999">
    <property type="term" value="P:nuclear pore organization"/>
    <property type="evidence" value="ECO:0000318"/>
    <property type="project" value="GO_Central"/>
</dbReference>
<dbReference type="OMA" id="WSQMFAE"/>
<comment type="subcellular location">
    <subcellularLocation>
        <location evidence="1">Nucleus</location>
    </subcellularLocation>
</comment>
<dbReference type="EMBL" id="DS469899">
    <property type="protein sequence ID" value="EDO31441.1"/>
    <property type="molecule type" value="Genomic_DNA"/>
</dbReference>
<dbReference type="InterPro" id="IPR021827">
    <property type="entry name" value="Nup186/Nup192/Nup205"/>
</dbReference>
<evidence type="ECO:0000256" key="3">
    <source>
        <dbReference type="ARBA" id="ARBA00022448"/>
    </source>
</evidence>
<evidence type="ECO:0008006" key="7">
    <source>
        <dbReference type="Google" id="ProtNLM"/>
    </source>
</evidence>